<organism evidence="9 10">
    <name type="scientific">Dialister invisus</name>
    <dbReference type="NCBI Taxonomy" id="218538"/>
    <lineage>
        <taxon>Bacteria</taxon>
        <taxon>Bacillati</taxon>
        <taxon>Bacillota</taxon>
        <taxon>Negativicutes</taxon>
        <taxon>Veillonellales</taxon>
        <taxon>Veillonellaceae</taxon>
        <taxon>Dialister</taxon>
    </lineage>
</organism>
<dbReference type="GO" id="GO:0046654">
    <property type="term" value="P:tetrahydrofolate biosynthetic process"/>
    <property type="evidence" value="ECO:0007669"/>
    <property type="project" value="UniProtKB-UniPathway"/>
</dbReference>
<evidence type="ECO:0000313" key="10">
    <source>
        <dbReference type="Proteomes" id="UP000757890"/>
    </source>
</evidence>
<sequence length="170" mass="19521">MKYFISMGSNEGPSEEIMGAALHKLSLMPLLSIGKVSSLYKTPPWGKTDQAEFLNAVIEADWQDTPEGLLELLLDTEKAFGRRRMMRWGPRTLDLDLLYGENVEKQTEFLKLPHPFLWERLFVLVPFAEIMPCFIFKGQDIQSRIRELGGDKEIVKQEITGKGAYPWQTK</sequence>
<dbReference type="PANTHER" id="PTHR43071">
    <property type="entry name" value="2-AMINO-4-HYDROXY-6-HYDROXYMETHYLDIHYDROPTERIDINE PYROPHOSPHOKINASE"/>
    <property type="match status" value="1"/>
</dbReference>
<keyword evidence="5" id="KW-0547">Nucleotide-binding</keyword>
<evidence type="ECO:0000256" key="3">
    <source>
        <dbReference type="ARBA" id="ARBA00013253"/>
    </source>
</evidence>
<evidence type="ECO:0000256" key="1">
    <source>
        <dbReference type="ARBA" id="ARBA00000198"/>
    </source>
</evidence>
<evidence type="ECO:0000256" key="7">
    <source>
        <dbReference type="ARBA" id="ARBA00022840"/>
    </source>
</evidence>
<keyword evidence="8" id="KW-0289">Folate biosynthesis</keyword>
<name>A0A6L6TNH2_9FIRM</name>
<evidence type="ECO:0000313" key="9">
    <source>
        <dbReference type="EMBL" id="MBF1129362.1"/>
    </source>
</evidence>
<accession>A0A6L6TNH2</accession>
<dbReference type="Pfam" id="PF01288">
    <property type="entry name" value="HPPK"/>
    <property type="match status" value="1"/>
</dbReference>
<dbReference type="PANTHER" id="PTHR43071:SF1">
    <property type="entry name" value="2-AMINO-4-HYDROXY-6-HYDROXYMETHYLDIHYDROPTERIDINE PYROPHOSPHOKINASE"/>
    <property type="match status" value="1"/>
</dbReference>
<protein>
    <recommendedName>
        <fullName evidence="3">2-amino-4-hydroxy-6-hydroxymethyldihydropteridine diphosphokinase</fullName>
        <ecNumber evidence="3">2.7.6.3</ecNumber>
    </recommendedName>
</protein>
<dbReference type="PROSITE" id="PS00794">
    <property type="entry name" value="HPPK"/>
    <property type="match status" value="1"/>
</dbReference>
<dbReference type="InterPro" id="IPR035907">
    <property type="entry name" value="Hppk_sf"/>
</dbReference>
<dbReference type="CDD" id="cd00483">
    <property type="entry name" value="HPPK"/>
    <property type="match status" value="1"/>
</dbReference>
<dbReference type="GO" id="GO:0046656">
    <property type="term" value="P:folic acid biosynthetic process"/>
    <property type="evidence" value="ECO:0007669"/>
    <property type="project" value="UniProtKB-KW"/>
</dbReference>
<reference evidence="9" key="1">
    <citation type="submission" date="2020-04" db="EMBL/GenBank/DDBJ databases">
        <title>Deep metagenomics examines the oral microbiome during advanced dental caries in children, revealing novel taxa and co-occurrences with host molecules.</title>
        <authorList>
            <person name="Baker J.L."/>
            <person name="Morton J.T."/>
            <person name="Dinis M."/>
            <person name="Alvarez R."/>
            <person name="Tran N.C."/>
            <person name="Knight R."/>
            <person name="Edlund A."/>
        </authorList>
    </citation>
    <scope>NUCLEOTIDE SEQUENCE</scope>
    <source>
        <strain evidence="9">JCVI_32_bin.14</strain>
    </source>
</reference>
<comment type="catalytic activity">
    <reaction evidence="1">
        <text>6-hydroxymethyl-7,8-dihydropterin + ATP = (7,8-dihydropterin-6-yl)methyl diphosphate + AMP + H(+)</text>
        <dbReference type="Rhea" id="RHEA:11412"/>
        <dbReference type="ChEBI" id="CHEBI:15378"/>
        <dbReference type="ChEBI" id="CHEBI:30616"/>
        <dbReference type="ChEBI" id="CHEBI:44841"/>
        <dbReference type="ChEBI" id="CHEBI:72950"/>
        <dbReference type="ChEBI" id="CHEBI:456215"/>
        <dbReference type="EC" id="2.7.6.3"/>
    </reaction>
</comment>
<dbReference type="EMBL" id="JABZMK010000021">
    <property type="protein sequence ID" value="MBF1129362.1"/>
    <property type="molecule type" value="Genomic_DNA"/>
</dbReference>
<dbReference type="Gene3D" id="3.30.70.560">
    <property type="entry name" value="7,8-Dihydro-6-hydroxymethylpterin-pyrophosphokinase HPPK"/>
    <property type="match status" value="1"/>
</dbReference>
<gene>
    <name evidence="9" type="primary">folK</name>
    <name evidence="9" type="ORF">HXL70_04870</name>
</gene>
<proteinExistence type="predicted"/>
<dbReference type="Proteomes" id="UP000757890">
    <property type="component" value="Unassembled WGS sequence"/>
</dbReference>
<keyword evidence="7" id="KW-0067">ATP-binding</keyword>
<evidence type="ECO:0000256" key="4">
    <source>
        <dbReference type="ARBA" id="ARBA00022679"/>
    </source>
</evidence>
<evidence type="ECO:0000256" key="2">
    <source>
        <dbReference type="ARBA" id="ARBA00005051"/>
    </source>
</evidence>
<comment type="pathway">
    <text evidence="2">Cofactor biosynthesis; tetrahydrofolate biosynthesis; 2-amino-4-hydroxy-6-hydroxymethyl-7,8-dihydropteridine diphosphate from 7,8-dihydroneopterin triphosphate: step 4/4.</text>
</comment>
<dbReference type="GO" id="GO:0003848">
    <property type="term" value="F:2-amino-4-hydroxy-6-hydroxymethyldihydropteridine diphosphokinase activity"/>
    <property type="evidence" value="ECO:0007669"/>
    <property type="project" value="UniProtKB-EC"/>
</dbReference>
<dbReference type="SUPFAM" id="SSF55083">
    <property type="entry name" value="6-hydroxymethyl-7,8-dihydropterin pyrophosphokinase, HPPK"/>
    <property type="match status" value="1"/>
</dbReference>
<dbReference type="EC" id="2.7.6.3" evidence="3"/>
<dbReference type="InterPro" id="IPR000550">
    <property type="entry name" value="Hppk"/>
</dbReference>
<dbReference type="NCBIfam" id="TIGR01498">
    <property type="entry name" value="folK"/>
    <property type="match status" value="1"/>
</dbReference>
<dbReference type="GO" id="GO:0005524">
    <property type="term" value="F:ATP binding"/>
    <property type="evidence" value="ECO:0007669"/>
    <property type="project" value="UniProtKB-KW"/>
</dbReference>
<dbReference type="AlphaFoldDB" id="A0A6L6TNH2"/>
<comment type="caution">
    <text evidence="9">The sequence shown here is derived from an EMBL/GenBank/DDBJ whole genome shotgun (WGS) entry which is preliminary data.</text>
</comment>
<evidence type="ECO:0000256" key="5">
    <source>
        <dbReference type="ARBA" id="ARBA00022741"/>
    </source>
</evidence>
<dbReference type="GO" id="GO:0016301">
    <property type="term" value="F:kinase activity"/>
    <property type="evidence" value="ECO:0007669"/>
    <property type="project" value="UniProtKB-KW"/>
</dbReference>
<keyword evidence="4 9" id="KW-0808">Transferase</keyword>
<dbReference type="RefSeq" id="WP_022027275.1">
    <property type="nucleotide sequence ID" value="NZ_CAUDHF010000001.1"/>
</dbReference>
<keyword evidence="6" id="KW-0418">Kinase</keyword>
<evidence type="ECO:0000256" key="8">
    <source>
        <dbReference type="ARBA" id="ARBA00022909"/>
    </source>
</evidence>
<evidence type="ECO:0000256" key="6">
    <source>
        <dbReference type="ARBA" id="ARBA00022777"/>
    </source>
</evidence>